<gene>
    <name evidence="1" type="ORF">GALL_342960</name>
</gene>
<dbReference type="GO" id="GO:0043683">
    <property type="term" value="P:type IV pilus assembly"/>
    <property type="evidence" value="ECO:0007669"/>
    <property type="project" value="InterPro"/>
</dbReference>
<protein>
    <submittedName>
        <fullName evidence="1">Pilus assembly protein, PilO</fullName>
    </submittedName>
</protein>
<comment type="caution">
    <text evidence="1">The sequence shown here is derived from an EMBL/GenBank/DDBJ whole genome shotgun (WGS) entry which is preliminary data.</text>
</comment>
<name>A0A1J5QVJ5_9ZZZZ</name>
<evidence type="ECO:0000313" key="1">
    <source>
        <dbReference type="EMBL" id="OIQ83887.1"/>
    </source>
</evidence>
<dbReference type="EMBL" id="MLJW01000663">
    <property type="protein sequence ID" value="OIQ83887.1"/>
    <property type="molecule type" value="Genomic_DNA"/>
</dbReference>
<reference evidence="1" key="1">
    <citation type="submission" date="2016-10" db="EMBL/GenBank/DDBJ databases">
        <title>Sequence of Gallionella enrichment culture.</title>
        <authorList>
            <person name="Poehlein A."/>
            <person name="Muehling M."/>
            <person name="Daniel R."/>
        </authorList>
    </citation>
    <scope>NUCLEOTIDE SEQUENCE</scope>
</reference>
<dbReference type="Pfam" id="PF04350">
    <property type="entry name" value="PilO"/>
    <property type="match status" value="1"/>
</dbReference>
<dbReference type="Gene3D" id="3.30.70.60">
    <property type="match status" value="1"/>
</dbReference>
<dbReference type="AlphaFoldDB" id="A0A1J5QVJ5"/>
<dbReference type="Gene3D" id="1.10.287.540">
    <property type="entry name" value="Helix hairpin bin"/>
    <property type="match status" value="1"/>
</dbReference>
<dbReference type="GO" id="GO:0043107">
    <property type="term" value="P:type IV pilus-dependent motility"/>
    <property type="evidence" value="ECO:0007669"/>
    <property type="project" value="InterPro"/>
</dbReference>
<accession>A0A1J5QVJ5</accession>
<sequence length="151" mass="16990">MREVFLVKKREAVNLPAYQQQMIDIERTFGTLLRQLPNKSQMDGLLTDINQVGLERGLEFELFKPGQERVAEFYAEMPISIKVTGDYFDLGAFAVGISKLPRIVTLNDLKIAPIAGKDGKLGIELVAKTFRYLDASEMAPKKEKKAKRSSP</sequence>
<dbReference type="PANTHER" id="PTHR39555">
    <property type="entry name" value="FIMBRIAL ASSEMBLY PROTEIN PILO-LIKE PROTEIN-RELATED"/>
    <property type="match status" value="1"/>
</dbReference>
<proteinExistence type="predicted"/>
<dbReference type="InterPro" id="IPR014717">
    <property type="entry name" value="Transl_elong_EF1B/ribsomal_bS6"/>
</dbReference>
<dbReference type="InterPro" id="IPR007445">
    <property type="entry name" value="PilO"/>
</dbReference>
<organism evidence="1">
    <name type="scientific">mine drainage metagenome</name>
    <dbReference type="NCBI Taxonomy" id="410659"/>
    <lineage>
        <taxon>unclassified sequences</taxon>
        <taxon>metagenomes</taxon>
        <taxon>ecological metagenomes</taxon>
    </lineage>
</organism>
<dbReference type="PANTHER" id="PTHR39555:SF1">
    <property type="entry name" value="TYPE IV PILUS INNER MEMBRANE COMPONENT PILO"/>
    <property type="match status" value="1"/>
</dbReference>